<dbReference type="Proteomes" id="UP000278756">
    <property type="component" value="Chromosome 1"/>
</dbReference>
<dbReference type="RefSeq" id="WP_126421299.1">
    <property type="nucleotide sequence ID" value="NZ_AP018827.1"/>
</dbReference>
<evidence type="ECO:0000313" key="2">
    <source>
        <dbReference type="EMBL" id="BBF80757.1"/>
    </source>
</evidence>
<protein>
    <recommendedName>
        <fullName evidence="4">Phasin domain-containing protein</fullName>
    </recommendedName>
</protein>
<feature type="compositionally biased region" description="Basic and acidic residues" evidence="1">
    <location>
        <begin position="111"/>
        <end position="123"/>
    </location>
</feature>
<accession>A0A3G9G227</accession>
<dbReference type="EMBL" id="AP018827">
    <property type="protein sequence ID" value="BBF80757.1"/>
    <property type="molecule type" value="Genomic_DNA"/>
</dbReference>
<sequence length="123" mass="13468">MTKPHSPFEQGLKMMGAQQQLAARSLVNLIGMVSASSHRYAQETTAFTRDALSLMQQAAQTRDPAELRELQSQWAKTCVKYGQNQTRATMSFVEQCGLQALNASVPQGDDLPPKESGAESQPK</sequence>
<dbReference type="OrthoDB" id="7172926at2"/>
<reference evidence="3" key="1">
    <citation type="journal article" date="2017" name="Biotechnol. Biofuels">
        <title>Evaluation of environmental bacterial communities as a factor affecting the growth of duckweed Lemna minor.</title>
        <authorList>
            <person name="Ishizawa H."/>
            <person name="Kuroda M."/>
            <person name="Morikawa M."/>
            <person name="Ike M."/>
        </authorList>
    </citation>
    <scope>NUCLEOTIDE SEQUENCE [LARGE SCALE GENOMIC DNA]</scope>
    <source>
        <strain evidence="3">M6</strain>
    </source>
</reference>
<reference evidence="3" key="2">
    <citation type="journal article" date="2017" name="Plant Physiol. Biochem.">
        <title>Differential oxidative and antioxidative response of duckweed Lemna minor toward plant growth promoting/inhibiting bacteria.</title>
        <authorList>
            <person name="Ishizawa H."/>
            <person name="Kuroda M."/>
            <person name="Morikawa M."/>
            <person name="Ike M."/>
        </authorList>
    </citation>
    <scope>NUCLEOTIDE SEQUENCE [LARGE SCALE GENOMIC DNA]</scope>
    <source>
        <strain evidence="3">M6</strain>
    </source>
</reference>
<name>A0A3G9G227_9CAUL</name>
<evidence type="ECO:0000256" key="1">
    <source>
        <dbReference type="SAM" id="MobiDB-lite"/>
    </source>
</evidence>
<gene>
    <name evidence="2" type="ORF">EM6_1342</name>
</gene>
<feature type="region of interest" description="Disordered" evidence="1">
    <location>
        <begin position="103"/>
        <end position="123"/>
    </location>
</feature>
<organism evidence="2 3">
    <name type="scientific">Asticcacaulis excentricus</name>
    <dbReference type="NCBI Taxonomy" id="78587"/>
    <lineage>
        <taxon>Bacteria</taxon>
        <taxon>Pseudomonadati</taxon>
        <taxon>Pseudomonadota</taxon>
        <taxon>Alphaproteobacteria</taxon>
        <taxon>Caulobacterales</taxon>
        <taxon>Caulobacteraceae</taxon>
        <taxon>Asticcacaulis</taxon>
    </lineage>
</organism>
<dbReference type="AlphaFoldDB" id="A0A3G9G227"/>
<proteinExistence type="predicted"/>
<evidence type="ECO:0000313" key="3">
    <source>
        <dbReference type="Proteomes" id="UP000278756"/>
    </source>
</evidence>
<evidence type="ECO:0008006" key="4">
    <source>
        <dbReference type="Google" id="ProtNLM"/>
    </source>
</evidence>